<evidence type="ECO:0000313" key="10">
    <source>
        <dbReference type="EMBL" id="OGD64704.1"/>
    </source>
</evidence>
<evidence type="ECO:0000256" key="3">
    <source>
        <dbReference type="ARBA" id="ARBA00022679"/>
    </source>
</evidence>
<dbReference type="PIRSF" id="PIRSF000724">
    <property type="entry name" value="Pgk"/>
    <property type="match status" value="1"/>
</dbReference>
<dbReference type="Pfam" id="PF00162">
    <property type="entry name" value="PGK"/>
    <property type="match status" value="1"/>
</dbReference>
<comment type="subunit">
    <text evidence="7">Monomer.</text>
</comment>
<keyword evidence="7" id="KW-0324">Glycolysis</keyword>
<keyword evidence="5 7" id="KW-0418">Kinase</keyword>
<feature type="binding site" evidence="7 8">
    <location>
        <position position="202"/>
    </location>
    <ligand>
        <name>ATP</name>
        <dbReference type="ChEBI" id="CHEBI:30616"/>
    </ligand>
</feature>
<comment type="pathway">
    <text evidence="7">Carbohydrate degradation; glycolysis; pyruvate from D-glyceraldehyde 3-phosphate: step 2/5.</text>
</comment>
<dbReference type="SUPFAM" id="SSF53748">
    <property type="entry name" value="Phosphoglycerate kinase"/>
    <property type="match status" value="1"/>
</dbReference>
<dbReference type="InterPro" id="IPR001576">
    <property type="entry name" value="Phosphoglycerate_kinase"/>
</dbReference>
<dbReference type="GO" id="GO:0006096">
    <property type="term" value="P:glycolytic process"/>
    <property type="evidence" value="ECO:0007669"/>
    <property type="project" value="UniProtKB-UniRule"/>
</dbReference>
<protein>
    <recommendedName>
        <fullName evidence="2 7">Phosphoglycerate kinase</fullName>
        <ecNumber evidence="2 7">2.7.2.3</ecNumber>
    </recommendedName>
</protein>
<reference evidence="10 11" key="1">
    <citation type="journal article" date="2016" name="Nat. Commun.">
        <title>Thousands of microbial genomes shed light on interconnected biogeochemical processes in an aquifer system.</title>
        <authorList>
            <person name="Anantharaman K."/>
            <person name="Brown C.T."/>
            <person name="Hug L.A."/>
            <person name="Sharon I."/>
            <person name="Castelle C.J."/>
            <person name="Probst A.J."/>
            <person name="Thomas B.C."/>
            <person name="Singh A."/>
            <person name="Wilkins M.J."/>
            <person name="Karaoz U."/>
            <person name="Brodie E.L."/>
            <person name="Williams K.H."/>
            <person name="Hubbard S.S."/>
            <person name="Banfield J.F."/>
        </authorList>
    </citation>
    <scope>NUCLEOTIDE SEQUENCE [LARGE SCALE GENOMIC DNA]</scope>
</reference>
<feature type="binding site" evidence="7">
    <location>
        <position position="120"/>
    </location>
    <ligand>
        <name>substrate</name>
    </ligand>
</feature>
<dbReference type="GO" id="GO:0005829">
    <property type="term" value="C:cytosol"/>
    <property type="evidence" value="ECO:0007669"/>
    <property type="project" value="TreeGrafter"/>
</dbReference>
<dbReference type="Proteomes" id="UP000177481">
    <property type="component" value="Unassembled WGS sequence"/>
</dbReference>
<keyword evidence="7" id="KW-0963">Cytoplasm</keyword>
<comment type="subcellular location">
    <subcellularLocation>
        <location evidence="7">Cytoplasm</location>
    </subcellularLocation>
</comment>
<dbReference type="Gene3D" id="3.40.50.1260">
    <property type="entry name" value="Phosphoglycerate kinase, N-terminal domain"/>
    <property type="match status" value="3"/>
</dbReference>
<feature type="binding site" evidence="7">
    <location>
        <position position="38"/>
    </location>
    <ligand>
        <name>substrate</name>
    </ligand>
</feature>
<accession>A0A1F5EBV5</accession>
<evidence type="ECO:0000256" key="5">
    <source>
        <dbReference type="ARBA" id="ARBA00022777"/>
    </source>
</evidence>
<name>A0A1F5EBV5_9BACT</name>
<sequence length="374" mass="40413">MKFLEDGNFVGKKILVRIDADVPLKAVDGEIVVADDFRLRKLLPTLNFLLNRQASIVLIGHLARPAGTPDPELSLRPVYLHLSALLKKPILFAPNLFSVATKKTVAELKEKQIVGLENLRFDPGEDNNSRTYARRLAEYGEVYVNEAFGSHHVAASTVAITEFLPSYAGLHLEQELKTLGSLMKAPAHPFVAVIGGAKIEDKLPVIKGLLENVDRVLVGGRVANNFMVASGIDVQGSTIQADMVEEARKLLKRSHGKIILPVDFIWEDGHILDLGPKTIELFCHHICHARTVLWSGPLGKVEEPRFCRASTEVAKCIIASGATSIIGGGDTTGFLDSTGMAQKFSFISSGGGATLQLLSGAPLPTIKALDNASE</sequence>
<feature type="binding site" evidence="7 8">
    <location>
        <begin position="328"/>
        <end position="331"/>
    </location>
    <ligand>
        <name>ATP</name>
        <dbReference type="ChEBI" id="CHEBI:30616"/>
    </ligand>
</feature>
<dbReference type="UniPathway" id="UPA00109">
    <property type="reaction ID" value="UER00185"/>
</dbReference>
<proteinExistence type="inferred from homology"/>
<dbReference type="STRING" id="1797471.A3A71_01455"/>
<keyword evidence="6 7" id="KW-0067">ATP-binding</keyword>
<keyword evidence="3 7" id="KW-0808">Transferase</keyword>
<comment type="caution">
    <text evidence="10">The sequence shown here is derived from an EMBL/GenBank/DDBJ whole genome shotgun (WGS) entry which is preliminary data.</text>
</comment>
<evidence type="ECO:0000256" key="7">
    <source>
        <dbReference type="HAMAP-Rule" id="MF_00145"/>
    </source>
</evidence>
<dbReference type="GO" id="GO:0005524">
    <property type="term" value="F:ATP binding"/>
    <property type="evidence" value="ECO:0007669"/>
    <property type="project" value="UniProtKB-KW"/>
</dbReference>
<evidence type="ECO:0000256" key="6">
    <source>
        <dbReference type="ARBA" id="ARBA00022840"/>
    </source>
</evidence>
<dbReference type="EMBL" id="MEZX01000002">
    <property type="protein sequence ID" value="OGD64704.1"/>
    <property type="molecule type" value="Genomic_DNA"/>
</dbReference>
<keyword evidence="4 7" id="KW-0547">Nucleotide-binding</keyword>
<dbReference type="HAMAP" id="MF_00145">
    <property type="entry name" value="Phosphoglyc_kinase"/>
    <property type="match status" value="1"/>
</dbReference>
<dbReference type="AlphaFoldDB" id="A0A1F5EBV5"/>
<evidence type="ECO:0000313" key="11">
    <source>
        <dbReference type="Proteomes" id="UP000177481"/>
    </source>
</evidence>
<dbReference type="PANTHER" id="PTHR11406">
    <property type="entry name" value="PHOSPHOGLYCERATE KINASE"/>
    <property type="match status" value="1"/>
</dbReference>
<dbReference type="GO" id="GO:0043531">
    <property type="term" value="F:ADP binding"/>
    <property type="evidence" value="ECO:0007669"/>
    <property type="project" value="TreeGrafter"/>
</dbReference>
<evidence type="ECO:0000256" key="1">
    <source>
        <dbReference type="ARBA" id="ARBA00000642"/>
    </source>
</evidence>
<evidence type="ECO:0000256" key="8">
    <source>
        <dbReference type="PIRSR" id="PIRSR000724-2"/>
    </source>
</evidence>
<dbReference type="PANTHER" id="PTHR11406:SF23">
    <property type="entry name" value="PHOSPHOGLYCERATE KINASE 1, CHLOROPLASTIC-RELATED"/>
    <property type="match status" value="1"/>
</dbReference>
<comment type="caution">
    <text evidence="7">Lacks conserved residue(s) required for the propagation of feature annotation.</text>
</comment>
<dbReference type="InterPro" id="IPR036043">
    <property type="entry name" value="Phosphoglycerate_kinase_sf"/>
</dbReference>
<evidence type="ECO:0000256" key="9">
    <source>
        <dbReference type="RuleBase" id="RU000532"/>
    </source>
</evidence>
<evidence type="ECO:0000256" key="4">
    <source>
        <dbReference type="ARBA" id="ARBA00022741"/>
    </source>
</evidence>
<feature type="binding site" evidence="7 8">
    <location>
        <position position="302"/>
    </location>
    <ligand>
        <name>ATP</name>
        <dbReference type="ChEBI" id="CHEBI:30616"/>
    </ligand>
</feature>
<organism evidence="10 11">
    <name type="scientific">Candidatus Berkelbacteria bacterium RIFCSPLOWO2_01_FULL_50_28</name>
    <dbReference type="NCBI Taxonomy" id="1797471"/>
    <lineage>
        <taxon>Bacteria</taxon>
        <taxon>Candidatus Berkelbacteria</taxon>
    </lineage>
</organism>
<comment type="catalytic activity">
    <reaction evidence="1 7 9">
        <text>(2R)-3-phosphoglycerate + ATP = (2R)-3-phospho-glyceroyl phosphate + ADP</text>
        <dbReference type="Rhea" id="RHEA:14801"/>
        <dbReference type="ChEBI" id="CHEBI:30616"/>
        <dbReference type="ChEBI" id="CHEBI:57604"/>
        <dbReference type="ChEBI" id="CHEBI:58272"/>
        <dbReference type="ChEBI" id="CHEBI:456216"/>
        <dbReference type="EC" id="2.7.2.3"/>
    </reaction>
</comment>
<dbReference type="GO" id="GO:0004618">
    <property type="term" value="F:phosphoglycerate kinase activity"/>
    <property type="evidence" value="ECO:0007669"/>
    <property type="project" value="UniProtKB-UniRule"/>
</dbReference>
<dbReference type="EC" id="2.7.2.3" evidence="2 7"/>
<comment type="similarity">
    <text evidence="7 9">Belongs to the phosphoglycerate kinase family.</text>
</comment>
<evidence type="ECO:0000256" key="2">
    <source>
        <dbReference type="ARBA" id="ARBA00013061"/>
    </source>
</evidence>
<dbReference type="PRINTS" id="PR00477">
    <property type="entry name" value="PHGLYCKINASE"/>
</dbReference>
<gene>
    <name evidence="7" type="primary">pgk</name>
    <name evidence="10" type="ORF">A3A71_01455</name>
</gene>
<dbReference type="InterPro" id="IPR015824">
    <property type="entry name" value="Phosphoglycerate_kinase_N"/>
</dbReference>
<dbReference type="GO" id="GO:0006094">
    <property type="term" value="P:gluconeogenesis"/>
    <property type="evidence" value="ECO:0007669"/>
    <property type="project" value="TreeGrafter"/>
</dbReference>